<reference evidence="6 7" key="1">
    <citation type="submission" date="2016-10" db="EMBL/GenBank/DDBJ databases">
        <authorList>
            <person name="de Groot N.N."/>
        </authorList>
    </citation>
    <scope>NUCLEOTIDE SEQUENCE [LARGE SCALE GENOMIC DNA]</scope>
    <source>
        <strain evidence="6 7">CGMCC 1.5337</strain>
    </source>
</reference>
<dbReference type="Gene3D" id="2.20.28.10">
    <property type="match status" value="1"/>
</dbReference>
<organism evidence="6 7">
    <name type="scientific">Halobacterium jilantaiense</name>
    <dbReference type="NCBI Taxonomy" id="355548"/>
    <lineage>
        <taxon>Archaea</taxon>
        <taxon>Methanobacteriati</taxon>
        <taxon>Methanobacteriota</taxon>
        <taxon>Stenosarchaea group</taxon>
        <taxon>Halobacteria</taxon>
        <taxon>Halobacteriales</taxon>
        <taxon>Halobacteriaceae</taxon>
        <taxon>Halobacterium</taxon>
    </lineage>
</organism>
<name>A0A1I0Q5K1_9EURY</name>
<dbReference type="GO" id="GO:0016787">
    <property type="term" value="F:hydrolase activity"/>
    <property type="evidence" value="ECO:0007669"/>
    <property type="project" value="UniProtKB-KW"/>
</dbReference>
<gene>
    <name evidence="6" type="ORF">SAMN04487945_2300</name>
</gene>
<dbReference type="PANTHER" id="PTHR12814:SF2">
    <property type="entry name" value="RNA-BINDING PROTEIN NOB1"/>
    <property type="match status" value="1"/>
</dbReference>
<dbReference type="GO" id="GO:0046872">
    <property type="term" value="F:metal ion binding"/>
    <property type="evidence" value="ECO:0007669"/>
    <property type="project" value="UniProtKB-KW"/>
</dbReference>
<dbReference type="SUPFAM" id="SSF88723">
    <property type="entry name" value="PIN domain-like"/>
    <property type="match status" value="1"/>
</dbReference>
<dbReference type="GO" id="GO:0030688">
    <property type="term" value="C:preribosome, small subunit precursor"/>
    <property type="evidence" value="ECO:0007669"/>
    <property type="project" value="TreeGrafter"/>
</dbReference>
<evidence type="ECO:0000313" key="6">
    <source>
        <dbReference type="EMBL" id="SEW22254.1"/>
    </source>
</evidence>
<dbReference type="OrthoDB" id="27944at2157"/>
<keyword evidence="7" id="KW-1185">Reference proteome</keyword>
<evidence type="ECO:0000256" key="4">
    <source>
        <dbReference type="SAM" id="MobiDB-lite"/>
    </source>
</evidence>
<dbReference type="STRING" id="355548.SAMN04487945_2300"/>
<feature type="region of interest" description="Disordered" evidence="4">
    <location>
        <begin position="44"/>
        <end position="69"/>
    </location>
</feature>
<accession>A0A1I0Q5K1</accession>
<evidence type="ECO:0000256" key="1">
    <source>
        <dbReference type="ARBA" id="ARBA00022722"/>
    </source>
</evidence>
<dbReference type="GO" id="GO:0030490">
    <property type="term" value="P:maturation of SSU-rRNA"/>
    <property type="evidence" value="ECO:0007669"/>
    <property type="project" value="TreeGrafter"/>
</dbReference>
<dbReference type="AlphaFoldDB" id="A0A1I0Q5K1"/>
<evidence type="ECO:0000259" key="5">
    <source>
        <dbReference type="Pfam" id="PF17146"/>
    </source>
</evidence>
<feature type="domain" description="Ribonuclease PIN" evidence="5">
    <location>
        <begin position="3"/>
        <end position="85"/>
    </location>
</feature>
<dbReference type="InterPro" id="IPR033411">
    <property type="entry name" value="Ribonuclease_PIN"/>
</dbReference>
<dbReference type="Pfam" id="PF17146">
    <property type="entry name" value="PIN_6"/>
    <property type="match status" value="1"/>
</dbReference>
<proteinExistence type="predicted"/>
<sequence length="152" mass="16630">MQVLDASAFIHEYDADGPTASVPEVREELTDSAAFRFDAASGSGMQVHVPGQDARQRTRTAAKATGDDDVLSETDRRLLATAHELDATLVTDDYAMQNVAAELGVAVEVIAQDGISERRDWRFQCQGCGREFDDDRDRCPVCGSPLERKNPN</sequence>
<dbReference type="Proteomes" id="UP000198518">
    <property type="component" value="Unassembled WGS sequence"/>
</dbReference>
<protein>
    <submittedName>
        <fullName evidence="6">UPF0271 protein</fullName>
    </submittedName>
</protein>
<keyword evidence="3" id="KW-0378">Hydrolase</keyword>
<dbReference type="InterPro" id="IPR029060">
    <property type="entry name" value="PIN-like_dom_sf"/>
</dbReference>
<dbReference type="EMBL" id="FOJA01000001">
    <property type="protein sequence ID" value="SEW22254.1"/>
    <property type="molecule type" value="Genomic_DNA"/>
</dbReference>
<evidence type="ECO:0000256" key="3">
    <source>
        <dbReference type="ARBA" id="ARBA00022801"/>
    </source>
</evidence>
<dbReference type="InterPro" id="IPR039907">
    <property type="entry name" value="NOB1"/>
</dbReference>
<evidence type="ECO:0000313" key="7">
    <source>
        <dbReference type="Proteomes" id="UP000198518"/>
    </source>
</evidence>
<dbReference type="Gene3D" id="3.40.50.1010">
    <property type="entry name" value="5'-nuclease"/>
    <property type="match status" value="1"/>
</dbReference>
<dbReference type="RefSeq" id="WP_089669521.1">
    <property type="nucleotide sequence ID" value="NZ_FOJA01000001.1"/>
</dbReference>
<dbReference type="CDD" id="cd09876">
    <property type="entry name" value="PIN_Nob1-like"/>
    <property type="match status" value="1"/>
</dbReference>
<dbReference type="GO" id="GO:0004521">
    <property type="term" value="F:RNA endonuclease activity"/>
    <property type="evidence" value="ECO:0007669"/>
    <property type="project" value="TreeGrafter"/>
</dbReference>
<keyword evidence="2" id="KW-0479">Metal-binding</keyword>
<evidence type="ECO:0000256" key="2">
    <source>
        <dbReference type="ARBA" id="ARBA00022723"/>
    </source>
</evidence>
<keyword evidence="1" id="KW-0540">Nuclease</keyword>
<dbReference type="PANTHER" id="PTHR12814">
    <property type="entry name" value="RNA-BINDING PROTEIN NOB1"/>
    <property type="match status" value="1"/>
</dbReference>